<dbReference type="PANTHER" id="PTHR43344">
    <property type="entry name" value="PHOSPHOSERINE PHOSPHATASE"/>
    <property type="match status" value="1"/>
</dbReference>
<keyword evidence="8" id="KW-0718">Serine biosynthesis</keyword>
<keyword evidence="6 11" id="KW-0378">Hydrolase</keyword>
<evidence type="ECO:0000256" key="2">
    <source>
        <dbReference type="ARBA" id="ARBA00005135"/>
    </source>
</evidence>
<dbReference type="InterPro" id="IPR036412">
    <property type="entry name" value="HAD-like_sf"/>
</dbReference>
<comment type="caution">
    <text evidence="11">The sequence shown here is derived from an EMBL/GenBank/DDBJ whole genome shotgun (WGS) entry which is preliminary data.</text>
</comment>
<dbReference type="SUPFAM" id="SSF56784">
    <property type="entry name" value="HAD-like"/>
    <property type="match status" value="1"/>
</dbReference>
<reference evidence="11 12" key="1">
    <citation type="submission" date="2015-02" db="EMBL/GenBank/DDBJ databases">
        <title>Improved understanding of the partial-nitritation anammox process through 23 genomes representing the majority of the microbial community.</title>
        <authorList>
            <person name="Speth D.R."/>
            <person name="In T Zandt M."/>
            <person name="Guerrero Cruz S."/>
            <person name="Jetten M.S."/>
            <person name="Dutilh B.E."/>
        </authorList>
    </citation>
    <scope>NUCLEOTIDE SEQUENCE [LARGE SCALE GENOMIC DNA]</scope>
    <source>
        <strain evidence="11">OLB20</strain>
    </source>
</reference>
<evidence type="ECO:0000256" key="1">
    <source>
        <dbReference type="ARBA" id="ARBA00001946"/>
    </source>
</evidence>
<dbReference type="InterPro" id="IPR023214">
    <property type="entry name" value="HAD_sf"/>
</dbReference>
<organism evidence="11 12">
    <name type="scientific">candidate division WS6 bacterium OLB20</name>
    <dbReference type="NCBI Taxonomy" id="1617426"/>
    <lineage>
        <taxon>Bacteria</taxon>
        <taxon>Candidatus Dojkabacteria</taxon>
    </lineage>
</organism>
<evidence type="ECO:0000256" key="10">
    <source>
        <dbReference type="ARBA" id="ARBA00048523"/>
    </source>
</evidence>
<comment type="catalytic activity">
    <reaction evidence="9">
        <text>O-phospho-L-serine + H2O = L-serine + phosphate</text>
        <dbReference type="Rhea" id="RHEA:21208"/>
        <dbReference type="ChEBI" id="CHEBI:15377"/>
        <dbReference type="ChEBI" id="CHEBI:33384"/>
        <dbReference type="ChEBI" id="CHEBI:43474"/>
        <dbReference type="ChEBI" id="CHEBI:57524"/>
        <dbReference type="EC" id="3.1.3.3"/>
    </reaction>
</comment>
<keyword evidence="4" id="KW-0028">Amino-acid biosynthesis</keyword>
<keyword evidence="7" id="KW-0460">Magnesium</keyword>
<dbReference type="GO" id="GO:0000287">
    <property type="term" value="F:magnesium ion binding"/>
    <property type="evidence" value="ECO:0007669"/>
    <property type="project" value="TreeGrafter"/>
</dbReference>
<evidence type="ECO:0000256" key="7">
    <source>
        <dbReference type="ARBA" id="ARBA00022842"/>
    </source>
</evidence>
<comment type="pathway">
    <text evidence="2">Amino-acid biosynthesis; L-serine biosynthesis; L-serine from 3-phospho-D-glycerate: step 3/3.</text>
</comment>
<evidence type="ECO:0000256" key="8">
    <source>
        <dbReference type="ARBA" id="ARBA00023299"/>
    </source>
</evidence>
<dbReference type="InterPro" id="IPR050582">
    <property type="entry name" value="HAD-like_SerB"/>
</dbReference>
<accession>A0A136LVV3</accession>
<dbReference type="Proteomes" id="UP000070457">
    <property type="component" value="Unassembled WGS sequence"/>
</dbReference>
<comment type="catalytic activity">
    <reaction evidence="10">
        <text>O-phospho-D-serine + H2O = D-serine + phosphate</text>
        <dbReference type="Rhea" id="RHEA:24873"/>
        <dbReference type="ChEBI" id="CHEBI:15377"/>
        <dbReference type="ChEBI" id="CHEBI:35247"/>
        <dbReference type="ChEBI" id="CHEBI:43474"/>
        <dbReference type="ChEBI" id="CHEBI:58680"/>
        <dbReference type="EC" id="3.1.3.3"/>
    </reaction>
</comment>
<dbReference type="GO" id="GO:0005737">
    <property type="term" value="C:cytoplasm"/>
    <property type="evidence" value="ECO:0007669"/>
    <property type="project" value="TreeGrafter"/>
</dbReference>
<protein>
    <recommendedName>
        <fullName evidence="3">phosphoserine phosphatase</fullName>
        <ecNumber evidence="3">3.1.3.3</ecNumber>
    </recommendedName>
</protein>
<dbReference type="EC" id="3.1.3.3" evidence="3"/>
<dbReference type="GO" id="GO:0036424">
    <property type="term" value="F:L-phosphoserine phosphatase activity"/>
    <property type="evidence" value="ECO:0007669"/>
    <property type="project" value="TreeGrafter"/>
</dbReference>
<evidence type="ECO:0000256" key="6">
    <source>
        <dbReference type="ARBA" id="ARBA00022801"/>
    </source>
</evidence>
<keyword evidence="5" id="KW-0479">Metal-binding</keyword>
<evidence type="ECO:0000256" key="9">
    <source>
        <dbReference type="ARBA" id="ARBA00048138"/>
    </source>
</evidence>
<proteinExistence type="predicted"/>
<dbReference type="PANTHER" id="PTHR43344:SF2">
    <property type="entry name" value="PHOSPHOSERINE PHOSPHATASE"/>
    <property type="match status" value="1"/>
</dbReference>
<gene>
    <name evidence="11" type="primary">serB</name>
    <name evidence="11" type="ORF">TR69_WS6001001543</name>
</gene>
<dbReference type="EMBL" id="JYNZ01000007">
    <property type="protein sequence ID" value="KXK25737.1"/>
    <property type="molecule type" value="Genomic_DNA"/>
</dbReference>
<comment type="cofactor">
    <cofactor evidence="1">
        <name>Mg(2+)</name>
        <dbReference type="ChEBI" id="CHEBI:18420"/>
    </cofactor>
</comment>
<sequence>MNLVIDFDSTIVGAETLEFLFAEAGAGDEVLRSVSAITDAGMNGEISFSESLRSRLSLLQLNEAELLSAAEKLKSHLSVSFVDVLPMLPLSSTYVVSGGFQQVLETVLVPLGFKPEQLFGNVLVFEQGVLAGLDDANPLAGNNGKIMVAESLGLSGTTIAVGDGSTDLEIFTAGAADRFIYYSEFVDRPAISSRTDLRAATFYEVLDIPENAPLESFVIPFRLASLASEIIHGILWTVR</sequence>
<evidence type="ECO:0000256" key="3">
    <source>
        <dbReference type="ARBA" id="ARBA00012640"/>
    </source>
</evidence>
<dbReference type="Gene3D" id="3.40.50.1000">
    <property type="entry name" value="HAD superfamily/HAD-like"/>
    <property type="match status" value="1"/>
</dbReference>
<dbReference type="STRING" id="1617426.TR69_WS6001001543"/>
<dbReference type="Gene3D" id="1.10.150.210">
    <property type="entry name" value="Phosphoserine phosphatase, domain 2"/>
    <property type="match status" value="1"/>
</dbReference>
<evidence type="ECO:0000313" key="12">
    <source>
        <dbReference type="Proteomes" id="UP000070457"/>
    </source>
</evidence>
<evidence type="ECO:0000256" key="5">
    <source>
        <dbReference type="ARBA" id="ARBA00022723"/>
    </source>
</evidence>
<name>A0A136LVV3_9BACT</name>
<dbReference type="GO" id="GO:0006564">
    <property type="term" value="P:L-serine biosynthetic process"/>
    <property type="evidence" value="ECO:0007669"/>
    <property type="project" value="UniProtKB-KW"/>
</dbReference>
<dbReference type="AlphaFoldDB" id="A0A136LVV3"/>
<evidence type="ECO:0000256" key="4">
    <source>
        <dbReference type="ARBA" id="ARBA00022605"/>
    </source>
</evidence>
<evidence type="ECO:0000313" key="11">
    <source>
        <dbReference type="EMBL" id="KXK25737.1"/>
    </source>
</evidence>